<dbReference type="GO" id="GO:0003755">
    <property type="term" value="F:peptidyl-prolyl cis-trans isomerase activity"/>
    <property type="evidence" value="ECO:0007669"/>
    <property type="project" value="UniProtKB-KW"/>
</dbReference>
<keyword evidence="6" id="KW-1133">Transmembrane helix</keyword>
<evidence type="ECO:0000256" key="3">
    <source>
        <dbReference type="PROSITE-ProRule" id="PRU00277"/>
    </source>
</evidence>
<dbReference type="PROSITE" id="PS50005">
    <property type="entry name" value="TPR"/>
    <property type="match status" value="1"/>
</dbReference>
<reference evidence="9" key="1">
    <citation type="submission" date="2025-08" db="UniProtKB">
        <authorList>
            <consortium name="RefSeq"/>
        </authorList>
    </citation>
    <scope>IDENTIFICATION</scope>
    <source>
        <tissue evidence="9">Whole sample</tissue>
    </source>
</reference>
<gene>
    <name evidence="9" type="primary">LOC111128611</name>
</gene>
<dbReference type="GO" id="GO:0016020">
    <property type="term" value="C:membrane"/>
    <property type="evidence" value="ECO:0007669"/>
    <property type="project" value="TreeGrafter"/>
</dbReference>
<dbReference type="GO" id="GO:0043066">
    <property type="term" value="P:negative regulation of apoptotic process"/>
    <property type="evidence" value="ECO:0007669"/>
    <property type="project" value="TreeGrafter"/>
</dbReference>
<organism evidence="8 9">
    <name type="scientific">Crassostrea virginica</name>
    <name type="common">Eastern oyster</name>
    <dbReference type="NCBI Taxonomy" id="6565"/>
    <lineage>
        <taxon>Eukaryota</taxon>
        <taxon>Metazoa</taxon>
        <taxon>Spiralia</taxon>
        <taxon>Lophotrochozoa</taxon>
        <taxon>Mollusca</taxon>
        <taxon>Bivalvia</taxon>
        <taxon>Autobranchia</taxon>
        <taxon>Pteriomorphia</taxon>
        <taxon>Ostreida</taxon>
        <taxon>Ostreoidea</taxon>
        <taxon>Ostreidae</taxon>
        <taxon>Crassostrea</taxon>
    </lineage>
</organism>
<dbReference type="GO" id="GO:0012505">
    <property type="term" value="C:endomembrane system"/>
    <property type="evidence" value="ECO:0007669"/>
    <property type="project" value="TreeGrafter"/>
</dbReference>
<dbReference type="InterPro" id="IPR046357">
    <property type="entry name" value="PPIase_dom_sf"/>
</dbReference>
<dbReference type="GeneID" id="111128611"/>
<feature type="domain" description="PPIase FKBP-type" evidence="7">
    <location>
        <begin position="205"/>
        <end position="289"/>
    </location>
</feature>
<dbReference type="Gene3D" id="1.25.40.10">
    <property type="entry name" value="Tetratricopeptide repeat domain"/>
    <property type="match status" value="1"/>
</dbReference>
<keyword evidence="6" id="KW-0812">Transmembrane</keyword>
<feature type="compositionally biased region" description="Polar residues" evidence="5">
    <location>
        <begin position="48"/>
        <end position="67"/>
    </location>
</feature>
<proteinExistence type="predicted"/>
<dbReference type="SUPFAM" id="SSF54534">
    <property type="entry name" value="FKBP-like"/>
    <property type="match status" value="1"/>
</dbReference>
<dbReference type="RefSeq" id="XP_022330048.1">
    <property type="nucleotide sequence ID" value="XM_022474340.1"/>
</dbReference>
<keyword evidence="3" id="KW-0413">Isomerase</keyword>
<evidence type="ECO:0000256" key="1">
    <source>
        <dbReference type="ARBA" id="ARBA00022737"/>
    </source>
</evidence>
<comment type="catalytic activity">
    <reaction evidence="3">
        <text>[protein]-peptidylproline (omega=180) = [protein]-peptidylproline (omega=0)</text>
        <dbReference type="Rhea" id="RHEA:16237"/>
        <dbReference type="Rhea" id="RHEA-COMP:10747"/>
        <dbReference type="Rhea" id="RHEA-COMP:10748"/>
        <dbReference type="ChEBI" id="CHEBI:83833"/>
        <dbReference type="ChEBI" id="CHEBI:83834"/>
        <dbReference type="EC" id="5.2.1.8"/>
    </reaction>
</comment>
<name>A0A8B8DQV5_CRAVI</name>
<dbReference type="PANTHER" id="PTHR46512">
    <property type="entry name" value="PEPTIDYLPROLYL ISOMERASE"/>
    <property type="match status" value="1"/>
</dbReference>
<evidence type="ECO:0000256" key="2">
    <source>
        <dbReference type="ARBA" id="ARBA00022803"/>
    </source>
</evidence>
<dbReference type="Pfam" id="PF00254">
    <property type="entry name" value="FKBP_C"/>
    <property type="match status" value="1"/>
</dbReference>
<feature type="transmembrane region" description="Helical" evidence="6">
    <location>
        <begin position="470"/>
        <end position="492"/>
    </location>
</feature>
<evidence type="ECO:0000256" key="6">
    <source>
        <dbReference type="SAM" id="Phobius"/>
    </source>
</evidence>
<evidence type="ECO:0000256" key="5">
    <source>
        <dbReference type="SAM" id="MobiDB-lite"/>
    </source>
</evidence>
<protein>
    <recommendedName>
        <fullName evidence="3">peptidylprolyl isomerase</fullName>
        <ecNumber evidence="3">5.2.1.8</ecNumber>
    </recommendedName>
</protein>
<keyword evidence="6" id="KW-0472">Membrane</keyword>
<dbReference type="SUPFAM" id="SSF48452">
    <property type="entry name" value="TPR-like"/>
    <property type="match status" value="1"/>
</dbReference>
<feature type="repeat" description="TPR" evidence="4">
    <location>
        <begin position="390"/>
        <end position="423"/>
    </location>
</feature>
<dbReference type="GO" id="GO:0005740">
    <property type="term" value="C:mitochondrial envelope"/>
    <property type="evidence" value="ECO:0007669"/>
    <property type="project" value="TreeGrafter"/>
</dbReference>
<dbReference type="PANTHER" id="PTHR46512:SF1">
    <property type="entry name" value="PEPTIDYLPROLYL ISOMERASE"/>
    <property type="match status" value="1"/>
</dbReference>
<keyword evidence="8" id="KW-1185">Reference proteome</keyword>
<dbReference type="SMART" id="SM00028">
    <property type="entry name" value="TPR"/>
    <property type="match status" value="3"/>
</dbReference>
<sequence>MTKRDLISNSRVETISKHEEFGENESLETLSSKNSESIHNGFSKDTDPLNTETSAMSGETNQNNSIHLDSLPCSEEISFSESGKESIDPDSESSDQNEDDMPPLIDNESVTNEKEKESEPKSNKNNSSEIKDNKNPTSLEENINPDTIKENDVKDECLHENNEEKTVNDEDDKEEEEYLDILGNGSLKRKILSKAPKNAKRPISSDVVTIKVEGNLEDGTKVDVFESLTFVLGDGDVIQAWDLAVALMEEGQVIELQTDARFAYGEKGRKPDIPPNSSISYIIELVKKEYPLDYESMSATEKLNYGEKKRERGNFLFSREDYVSAINSYNKAVRILDPATCSDAAESLQKLLESRLKCYNNMAACQLKTDAYDAAIKSCRMVLDVQPENVKALFRTGKGFAAKGETKEGLMFMRKAQKLDPDTKVINQEIMKLSKKLQAESQSEKNMYQKMLGQKPSAKVDKKSQNSSSMWKWTSVIGGVAIAVVAMGITAYRHLQH</sequence>
<feature type="compositionally biased region" description="Basic and acidic residues" evidence="5">
    <location>
        <begin position="147"/>
        <end position="168"/>
    </location>
</feature>
<dbReference type="InterPro" id="IPR011990">
    <property type="entry name" value="TPR-like_helical_dom_sf"/>
</dbReference>
<dbReference type="InterPro" id="IPR019734">
    <property type="entry name" value="TPR_rpt"/>
</dbReference>
<dbReference type="PROSITE" id="PS50059">
    <property type="entry name" value="FKBP_PPIASE"/>
    <property type="match status" value="1"/>
</dbReference>
<evidence type="ECO:0000313" key="9">
    <source>
        <dbReference type="RefSeq" id="XP_022330048.1"/>
    </source>
</evidence>
<dbReference type="GO" id="GO:0005829">
    <property type="term" value="C:cytosol"/>
    <property type="evidence" value="ECO:0007669"/>
    <property type="project" value="TreeGrafter"/>
</dbReference>
<dbReference type="KEGG" id="cvn:111128611"/>
<dbReference type="EC" id="5.2.1.8" evidence="3"/>
<keyword evidence="2 4" id="KW-0802">TPR repeat</keyword>
<feature type="compositionally biased region" description="Polar residues" evidence="5">
    <location>
        <begin position="27"/>
        <end position="40"/>
    </location>
</feature>
<dbReference type="OrthoDB" id="532682at2759"/>
<feature type="compositionally biased region" description="Basic and acidic residues" evidence="5">
    <location>
        <begin position="111"/>
        <end position="122"/>
    </location>
</feature>
<accession>A0A8B8DQV5</accession>
<dbReference type="Proteomes" id="UP000694844">
    <property type="component" value="Chromosome 4"/>
</dbReference>
<evidence type="ECO:0000259" key="7">
    <source>
        <dbReference type="PROSITE" id="PS50059"/>
    </source>
</evidence>
<feature type="compositionally biased region" description="Polar residues" evidence="5">
    <location>
        <begin position="136"/>
        <end position="145"/>
    </location>
</feature>
<feature type="region of interest" description="Disordered" evidence="5">
    <location>
        <begin position="1"/>
        <end position="174"/>
    </location>
</feature>
<dbReference type="InterPro" id="IPR050754">
    <property type="entry name" value="FKBP4/5/8-like"/>
</dbReference>
<keyword evidence="1" id="KW-0677">Repeat</keyword>
<feature type="compositionally biased region" description="Acidic residues" evidence="5">
    <location>
        <begin position="88"/>
        <end position="101"/>
    </location>
</feature>
<dbReference type="InterPro" id="IPR001179">
    <property type="entry name" value="PPIase_FKBP_dom"/>
</dbReference>
<evidence type="ECO:0000313" key="8">
    <source>
        <dbReference type="Proteomes" id="UP000694844"/>
    </source>
</evidence>
<dbReference type="Gene3D" id="3.10.50.40">
    <property type="match status" value="1"/>
</dbReference>
<dbReference type="GO" id="GO:0044183">
    <property type="term" value="F:protein folding chaperone"/>
    <property type="evidence" value="ECO:0007669"/>
    <property type="project" value="TreeGrafter"/>
</dbReference>
<dbReference type="AlphaFoldDB" id="A0A8B8DQV5"/>
<keyword evidence="3" id="KW-0697">Rotamase</keyword>
<evidence type="ECO:0000256" key="4">
    <source>
        <dbReference type="PROSITE-ProRule" id="PRU00339"/>
    </source>
</evidence>